<dbReference type="PANTHER" id="PTHR38848">
    <property type="entry name" value="G-PROTEIN COUPLED RECEPTORS FAMILY 3 PROFILE DOMAIN-CONTAINING PROTEIN"/>
    <property type="match status" value="1"/>
</dbReference>
<accession>A0ABR4P7Q2</accession>
<feature type="transmembrane region" description="Helical" evidence="2">
    <location>
        <begin position="171"/>
        <end position="191"/>
    </location>
</feature>
<feature type="transmembrane region" description="Helical" evidence="2">
    <location>
        <begin position="59"/>
        <end position="79"/>
    </location>
</feature>
<evidence type="ECO:0000256" key="1">
    <source>
        <dbReference type="SAM" id="MobiDB-lite"/>
    </source>
</evidence>
<keyword evidence="2" id="KW-0472">Membrane</keyword>
<dbReference type="EMBL" id="JBFCZG010000008">
    <property type="protein sequence ID" value="KAL3419309.1"/>
    <property type="molecule type" value="Genomic_DNA"/>
</dbReference>
<keyword evidence="4" id="KW-1185">Reference proteome</keyword>
<keyword evidence="2" id="KW-0812">Transmembrane</keyword>
<proteinExistence type="predicted"/>
<feature type="compositionally biased region" description="Polar residues" evidence="1">
    <location>
        <begin position="344"/>
        <end position="353"/>
    </location>
</feature>
<evidence type="ECO:0000313" key="3">
    <source>
        <dbReference type="EMBL" id="KAL3419309.1"/>
    </source>
</evidence>
<feature type="compositionally biased region" description="Basic and acidic residues" evidence="1">
    <location>
        <begin position="361"/>
        <end position="372"/>
    </location>
</feature>
<feature type="transmembrane region" description="Helical" evidence="2">
    <location>
        <begin position="130"/>
        <end position="151"/>
    </location>
</feature>
<reference evidence="3 4" key="1">
    <citation type="submission" date="2024-06" db="EMBL/GenBank/DDBJ databases">
        <title>Complete genome of Phlyctema vagabunda strain 19-DSS-EL-015.</title>
        <authorList>
            <person name="Fiorenzani C."/>
        </authorList>
    </citation>
    <scope>NUCLEOTIDE SEQUENCE [LARGE SCALE GENOMIC DNA]</scope>
    <source>
        <strain evidence="3 4">19-DSS-EL-015</strain>
    </source>
</reference>
<evidence type="ECO:0000256" key="2">
    <source>
        <dbReference type="SAM" id="Phobius"/>
    </source>
</evidence>
<dbReference type="PANTHER" id="PTHR38848:SF3">
    <property type="entry name" value="G-PROTEIN COUPLED RECEPTORS FAMILY 3 PROFILE DOMAIN-CONTAINING PROTEIN"/>
    <property type="match status" value="1"/>
</dbReference>
<feature type="transmembrane region" description="Helical" evidence="2">
    <location>
        <begin position="20"/>
        <end position="38"/>
    </location>
</feature>
<keyword evidence="2" id="KW-1133">Transmembrane helix</keyword>
<sequence>MLPILDSRTFTPATTPRAGLTALAALSIFSVSVLTLCLSRKLKGLKTWRRLRLTHWLILAIYCDSILFVIVTSILTNGFGLNTSQNTCSAAIWLCLIFYMSTKILIYYLFVEKVHVVNAVAKPRMKSKLYIFNCFGMLVPYCIVAILNFVFRIARFTEEGVCIIGMERKAMIPLIIFDVIVNVYLTVLFIIPLRKQHSYQNNADSALRTVTFRTFIGSVGTLTSSIVNLTVVMVLQGEPAWICFICCNTEILFSVVVLHWVTSKDKPKGSTLSRSRTANQCSGGCNSIPLSDSSLKRSVVGAKALGRADEPTPDFTSDMTREDDEICMISDVKRQDSFKVESVKTASVKTQDISWPDSPESEGKGWRNDSPV</sequence>
<comment type="caution">
    <text evidence="3">The sequence shown here is derived from an EMBL/GenBank/DDBJ whole genome shotgun (WGS) entry which is preliminary data.</text>
</comment>
<organism evidence="3 4">
    <name type="scientific">Phlyctema vagabunda</name>
    <dbReference type="NCBI Taxonomy" id="108571"/>
    <lineage>
        <taxon>Eukaryota</taxon>
        <taxon>Fungi</taxon>
        <taxon>Dikarya</taxon>
        <taxon>Ascomycota</taxon>
        <taxon>Pezizomycotina</taxon>
        <taxon>Leotiomycetes</taxon>
        <taxon>Helotiales</taxon>
        <taxon>Dermateaceae</taxon>
        <taxon>Phlyctema</taxon>
    </lineage>
</organism>
<protein>
    <submittedName>
        <fullName evidence="3">Uncharacterized protein</fullName>
    </submittedName>
</protein>
<feature type="region of interest" description="Disordered" evidence="1">
    <location>
        <begin position="340"/>
        <end position="372"/>
    </location>
</feature>
<evidence type="ECO:0000313" key="4">
    <source>
        <dbReference type="Proteomes" id="UP001629113"/>
    </source>
</evidence>
<name>A0ABR4P7Q2_9HELO</name>
<feature type="transmembrane region" description="Helical" evidence="2">
    <location>
        <begin position="212"/>
        <end position="233"/>
    </location>
</feature>
<dbReference type="Proteomes" id="UP001629113">
    <property type="component" value="Unassembled WGS sequence"/>
</dbReference>
<feature type="transmembrane region" description="Helical" evidence="2">
    <location>
        <begin position="91"/>
        <end position="110"/>
    </location>
</feature>
<feature type="transmembrane region" description="Helical" evidence="2">
    <location>
        <begin position="239"/>
        <end position="261"/>
    </location>
</feature>
<gene>
    <name evidence="3" type="ORF">PVAG01_09531</name>
</gene>